<proteinExistence type="predicted"/>
<evidence type="ECO:0000313" key="1">
    <source>
        <dbReference type="EMBL" id="KZT75820.1"/>
    </source>
</evidence>
<organism evidence="1 2">
    <name type="scientific">Dorcoceras hygrometricum</name>
    <dbReference type="NCBI Taxonomy" id="472368"/>
    <lineage>
        <taxon>Eukaryota</taxon>
        <taxon>Viridiplantae</taxon>
        <taxon>Streptophyta</taxon>
        <taxon>Embryophyta</taxon>
        <taxon>Tracheophyta</taxon>
        <taxon>Spermatophyta</taxon>
        <taxon>Magnoliopsida</taxon>
        <taxon>eudicotyledons</taxon>
        <taxon>Gunneridae</taxon>
        <taxon>Pentapetalae</taxon>
        <taxon>asterids</taxon>
        <taxon>lamiids</taxon>
        <taxon>Lamiales</taxon>
        <taxon>Gesneriaceae</taxon>
        <taxon>Didymocarpoideae</taxon>
        <taxon>Trichosporeae</taxon>
        <taxon>Loxocarpinae</taxon>
        <taxon>Dorcoceras</taxon>
    </lineage>
</organism>
<sequence>MLAGRAMARAYQRTVLRNCCAMADSGRCRWPRKMLRIGRPMGGDVWPSAAQCTAQFVARWAGRIARHTAAHVAAKHAAERRMLCVAAAAAMRLPSGDDLRQIVATAEFYF</sequence>
<accession>A0A2Z6ZZ13</accession>
<keyword evidence="2" id="KW-1185">Reference proteome</keyword>
<protein>
    <submittedName>
        <fullName evidence="1">Uncharacterized protein</fullName>
    </submittedName>
</protein>
<gene>
    <name evidence="1" type="ORF">F511_47155</name>
</gene>
<name>A0A2Z6ZZ13_9LAMI</name>
<evidence type="ECO:0000313" key="2">
    <source>
        <dbReference type="Proteomes" id="UP000250235"/>
    </source>
</evidence>
<dbReference type="EMBL" id="KV186729">
    <property type="protein sequence ID" value="KZT75820.1"/>
    <property type="molecule type" value="Genomic_DNA"/>
</dbReference>
<dbReference type="Proteomes" id="UP000250235">
    <property type="component" value="Unassembled WGS sequence"/>
</dbReference>
<dbReference type="AlphaFoldDB" id="A0A2Z6ZZ13"/>
<reference evidence="1 2" key="1">
    <citation type="journal article" date="2015" name="Proc. Natl. Acad. Sci. U.S.A.">
        <title>The resurrection genome of Boea hygrometrica: A blueprint for survival of dehydration.</title>
        <authorList>
            <person name="Xiao L."/>
            <person name="Yang G."/>
            <person name="Zhang L."/>
            <person name="Yang X."/>
            <person name="Zhao S."/>
            <person name="Ji Z."/>
            <person name="Zhou Q."/>
            <person name="Hu M."/>
            <person name="Wang Y."/>
            <person name="Chen M."/>
            <person name="Xu Y."/>
            <person name="Jin H."/>
            <person name="Xiao X."/>
            <person name="Hu G."/>
            <person name="Bao F."/>
            <person name="Hu Y."/>
            <person name="Wan P."/>
            <person name="Li L."/>
            <person name="Deng X."/>
            <person name="Kuang T."/>
            <person name="Xiang C."/>
            <person name="Zhu J.K."/>
            <person name="Oliver M.J."/>
            <person name="He Y."/>
        </authorList>
    </citation>
    <scope>NUCLEOTIDE SEQUENCE [LARGE SCALE GENOMIC DNA]</scope>
    <source>
        <strain evidence="2">cv. XS01</strain>
    </source>
</reference>